<evidence type="ECO:0000313" key="2">
    <source>
        <dbReference type="Proteomes" id="UP001230051"/>
    </source>
</evidence>
<protein>
    <submittedName>
        <fullName evidence="1">ATPase PAAT-like isoform X1</fullName>
    </submittedName>
</protein>
<comment type="caution">
    <text evidence="1">The sequence shown here is derived from an EMBL/GenBank/DDBJ whole genome shotgun (WGS) entry which is preliminary data.</text>
</comment>
<dbReference type="PANTHER" id="PTHR14787:SF1">
    <property type="entry name" value="ATPASE PAAT"/>
    <property type="match status" value="1"/>
</dbReference>
<dbReference type="AlphaFoldDB" id="A0AAD8G789"/>
<dbReference type="InterPro" id="IPR028043">
    <property type="entry name" value="PAAT-like"/>
</dbReference>
<dbReference type="Proteomes" id="UP001230051">
    <property type="component" value="Unassembled WGS sequence"/>
</dbReference>
<proteinExistence type="predicted"/>
<keyword evidence="2" id="KW-1185">Reference proteome</keyword>
<name>A0AAD8G789_ACIOX</name>
<dbReference type="EMBL" id="JAGXEW010000011">
    <property type="protein sequence ID" value="KAK1166592.1"/>
    <property type="molecule type" value="Genomic_DNA"/>
</dbReference>
<dbReference type="Pfam" id="PF14958">
    <property type="entry name" value="PAAT-like"/>
    <property type="match status" value="1"/>
</dbReference>
<reference evidence="1" key="1">
    <citation type="submission" date="2022-02" db="EMBL/GenBank/DDBJ databases">
        <title>Atlantic sturgeon de novo genome assembly.</title>
        <authorList>
            <person name="Stock M."/>
            <person name="Klopp C."/>
            <person name="Guiguen Y."/>
            <person name="Cabau C."/>
            <person name="Parinello H."/>
            <person name="Santidrian Yebra-Pimentel E."/>
            <person name="Kuhl H."/>
            <person name="Dirks R.P."/>
            <person name="Guessner J."/>
            <person name="Wuertz S."/>
            <person name="Du K."/>
            <person name="Schartl M."/>
        </authorList>
    </citation>
    <scope>NUCLEOTIDE SEQUENCE</scope>
    <source>
        <strain evidence="1">STURGEONOMICS-FGT-2020</strain>
        <tissue evidence="1">Whole blood</tissue>
    </source>
</reference>
<accession>A0AAD8G789</accession>
<organism evidence="1 2">
    <name type="scientific">Acipenser oxyrinchus oxyrinchus</name>
    <dbReference type="NCBI Taxonomy" id="40147"/>
    <lineage>
        <taxon>Eukaryota</taxon>
        <taxon>Metazoa</taxon>
        <taxon>Chordata</taxon>
        <taxon>Craniata</taxon>
        <taxon>Vertebrata</taxon>
        <taxon>Euteleostomi</taxon>
        <taxon>Actinopterygii</taxon>
        <taxon>Chondrostei</taxon>
        <taxon>Acipenseriformes</taxon>
        <taxon>Acipenseridae</taxon>
        <taxon>Acipenser</taxon>
    </lineage>
</organism>
<evidence type="ECO:0000313" key="1">
    <source>
        <dbReference type="EMBL" id="KAK1166592.1"/>
    </source>
</evidence>
<gene>
    <name evidence="1" type="primary">PAAT</name>
    <name evidence="1" type="ORF">AOXY_G13282</name>
</gene>
<dbReference type="PANTHER" id="PTHR14787">
    <property type="entry name" value="C10ORF188 FAMILY MEMBER"/>
    <property type="match status" value="1"/>
</dbReference>
<sequence>MAKQCLCSNKNALISARSSWEPASPDQLWDVLCLVTANSPAELSEKCSDHSNKDELVFLEQPLDNGGDSPCVLHLQCALQGGCEIAFLQVVSEARIIEVYSDTEYCGTCRGEKVSSLQINGVNESISLYKKWVHLECPVTSCEVKLLSLDRKNRVGVNSVLLGVKPVKRPVSFPSGGTRIDLERVQTIVESMGTKLSPGAQHLMDMVQFQQKNQQDNLGGFLGLLMGNRQFPVLGKENTGSRPTPDVNAQTAEDFELAGGSLDHSSASSLEAEVIAGGVLTTESLQHPFGVDNKVPPANQITDMVSSYLRNQTEQKQNTISVDMLPFLQSVCGQVKQLRIEDGAQKSEVVQRSKPGPELEKEHMCCSSLEKVLVKQMEMMEKRLMHCIDQRLNALEDSLERKVQPVLDIVRRADGPKTVKQDCGCRGALVNGNA</sequence>